<evidence type="ECO:0000256" key="3">
    <source>
        <dbReference type="ARBA" id="ARBA00022679"/>
    </source>
</evidence>
<organism evidence="15 16">
    <name type="scientific">Aphis gossypii</name>
    <name type="common">Cotton aphid</name>
    <dbReference type="NCBI Taxonomy" id="80765"/>
    <lineage>
        <taxon>Eukaryota</taxon>
        <taxon>Metazoa</taxon>
        <taxon>Ecdysozoa</taxon>
        <taxon>Arthropoda</taxon>
        <taxon>Hexapoda</taxon>
        <taxon>Insecta</taxon>
        <taxon>Pterygota</taxon>
        <taxon>Neoptera</taxon>
        <taxon>Paraneoptera</taxon>
        <taxon>Hemiptera</taxon>
        <taxon>Sternorrhyncha</taxon>
        <taxon>Aphidomorpha</taxon>
        <taxon>Aphidoidea</taxon>
        <taxon>Aphididae</taxon>
        <taxon>Aphidini</taxon>
        <taxon>Aphis</taxon>
        <taxon>Aphis</taxon>
    </lineage>
</organism>
<reference evidence="15" key="2">
    <citation type="submission" date="2022-10" db="EMBL/GenBank/DDBJ databases">
        <authorList>
            <consortium name="ENA_rothamsted_submissions"/>
            <consortium name="culmorum"/>
            <person name="King R."/>
        </authorList>
    </citation>
    <scope>NUCLEOTIDE SEQUENCE</scope>
</reference>
<dbReference type="InterPro" id="IPR009072">
    <property type="entry name" value="Histone-fold"/>
</dbReference>
<dbReference type="GO" id="GO:0003677">
    <property type="term" value="F:DNA binding"/>
    <property type="evidence" value="ECO:0007669"/>
    <property type="project" value="UniProtKB-KW"/>
</dbReference>
<evidence type="ECO:0000256" key="10">
    <source>
        <dbReference type="ARBA" id="ARBA00062516"/>
    </source>
</evidence>
<evidence type="ECO:0000256" key="5">
    <source>
        <dbReference type="ARBA" id="ARBA00022990"/>
    </source>
</evidence>
<dbReference type="Gene3D" id="1.10.20.10">
    <property type="entry name" value="Histone, subunit A"/>
    <property type="match status" value="1"/>
</dbReference>
<evidence type="ECO:0000256" key="12">
    <source>
        <dbReference type="ARBA" id="ARBA00083235"/>
    </source>
</evidence>
<evidence type="ECO:0000256" key="11">
    <source>
        <dbReference type="ARBA" id="ARBA00071805"/>
    </source>
</evidence>
<evidence type="ECO:0000256" key="4">
    <source>
        <dbReference type="ARBA" id="ARBA00022695"/>
    </source>
</evidence>
<dbReference type="Pfam" id="PF00808">
    <property type="entry name" value="CBFD_NFYB_HMF"/>
    <property type="match status" value="1"/>
</dbReference>
<evidence type="ECO:0000256" key="7">
    <source>
        <dbReference type="ARBA" id="ARBA00023125"/>
    </source>
</evidence>
<protein>
    <recommendedName>
        <fullName evidence="11">Chromatin accessibility complex protein 1</fullName>
    </recommendedName>
    <alternativeName>
        <fullName evidence="12">DNA polymerase epsilon subunit p15</fullName>
    </alternativeName>
</protein>
<dbReference type="GO" id="GO:0006338">
    <property type="term" value="P:chromatin remodeling"/>
    <property type="evidence" value="ECO:0007669"/>
    <property type="project" value="TreeGrafter"/>
</dbReference>
<keyword evidence="4" id="KW-0548">Nucleotidyltransferase</keyword>
<keyword evidence="8" id="KW-0539">Nucleus</keyword>
<keyword evidence="6" id="KW-0175">Coiled coil</keyword>
<evidence type="ECO:0000256" key="2">
    <source>
        <dbReference type="ARBA" id="ARBA00022553"/>
    </source>
</evidence>
<reference evidence="15" key="1">
    <citation type="submission" date="2022-02" db="EMBL/GenBank/DDBJ databases">
        <authorList>
            <person name="King R."/>
        </authorList>
    </citation>
    <scope>NUCLEOTIDE SEQUENCE</scope>
</reference>
<evidence type="ECO:0000313" key="16">
    <source>
        <dbReference type="Proteomes" id="UP001154329"/>
    </source>
</evidence>
<comment type="subcellular location">
    <subcellularLocation>
        <location evidence="1">Nucleus</location>
    </subcellularLocation>
</comment>
<accession>A0A9P0J4B3</accession>
<evidence type="ECO:0000256" key="9">
    <source>
        <dbReference type="ARBA" id="ARBA00059032"/>
    </source>
</evidence>
<dbReference type="AlphaFoldDB" id="A0A9P0J4B3"/>
<dbReference type="GO" id="GO:0046982">
    <property type="term" value="F:protein heterodimerization activity"/>
    <property type="evidence" value="ECO:0007669"/>
    <property type="project" value="InterPro"/>
</dbReference>
<feature type="compositionally biased region" description="Basic and acidic residues" evidence="13">
    <location>
        <begin position="15"/>
        <end position="28"/>
    </location>
</feature>
<dbReference type="EMBL" id="OU899035">
    <property type="protein sequence ID" value="CAH1726676.1"/>
    <property type="molecule type" value="Genomic_DNA"/>
</dbReference>
<gene>
    <name evidence="15" type="ORF">APHIGO_LOCUS7527</name>
</gene>
<comment type="subunit">
    <text evidence="10">Heterodimer with POLE3; binds to DNA. Component of the CHRAC ISWI chromatin remodeling complex at least composed of SMARCA5/SNF2H, BAZ1A/ACF1, CHRAC1 and POLE3; the complex preferentially binds DNA through the CHRAC1-POLE3 heterodimer and possesses ATP-dependent nucleosome-remodeling activity. Within the complex, the heterodimer with POLE3 interacts with SMARCA5/SNF2H; the interaction is direct and enhances nucleosome sliding activity by the SMARCA5/SNF2H and BAZ1A/ACF1 interaction. Within the complex, the heterodimer with POLE3 interacts with BAZ1A/ACF1; the interactions are direct.</text>
</comment>
<proteinExistence type="predicted"/>
<evidence type="ECO:0000256" key="13">
    <source>
        <dbReference type="SAM" id="MobiDB-lite"/>
    </source>
</evidence>
<keyword evidence="3" id="KW-0808">Transferase</keyword>
<dbReference type="Proteomes" id="UP001154329">
    <property type="component" value="Chromosome 2"/>
</dbReference>
<evidence type="ECO:0000256" key="1">
    <source>
        <dbReference type="ARBA" id="ARBA00004123"/>
    </source>
</evidence>
<feature type="region of interest" description="Disordered" evidence="13">
    <location>
        <begin position="1"/>
        <end position="28"/>
    </location>
</feature>
<dbReference type="PANTHER" id="PTHR10252">
    <property type="entry name" value="HISTONE-LIKE TRANSCRIPTION FACTOR CCAAT-RELATED"/>
    <property type="match status" value="1"/>
</dbReference>
<dbReference type="GO" id="GO:0016779">
    <property type="term" value="F:nucleotidyltransferase activity"/>
    <property type="evidence" value="ECO:0007669"/>
    <property type="project" value="UniProtKB-KW"/>
</dbReference>
<dbReference type="SUPFAM" id="SSF47113">
    <property type="entry name" value="Histone-fold"/>
    <property type="match status" value="1"/>
</dbReference>
<sequence>MYFILDSSTSTDQNDPNKDKSKTPKSKDMHLPISRVRTIMKSTPDIENIGLPSLHVVTKATELFIQKLAQDALKGQRHYRHLEYNDLARAVEENENMYFLREVLPKKITMAEYYKLVGKESSEDGEDNDNSSQTSHSSSSSVSSDN</sequence>
<evidence type="ECO:0000256" key="8">
    <source>
        <dbReference type="ARBA" id="ARBA00023242"/>
    </source>
</evidence>
<feature type="domain" description="Transcription factor CBF/NF-Y/archaeal histone" evidence="14">
    <location>
        <begin position="29"/>
        <end position="74"/>
    </location>
</feature>
<evidence type="ECO:0000259" key="14">
    <source>
        <dbReference type="Pfam" id="PF00808"/>
    </source>
</evidence>
<keyword evidence="5" id="KW-0007">Acetylation</keyword>
<comment type="function">
    <text evidence="9">Forms a complex with DNA polymerase epsilon subunit POLE3 and binds naked DNA, which is then incorporated into chromatin, aided by the nucleosome remodeling activity of ISWI/SNF2H and ACF1. Does not enhance nucleosome sliding activity of the ACF-5 ISWI chromatin remodeling complex.</text>
</comment>
<keyword evidence="2" id="KW-0597">Phosphoprotein</keyword>
<feature type="region of interest" description="Disordered" evidence="13">
    <location>
        <begin position="119"/>
        <end position="146"/>
    </location>
</feature>
<keyword evidence="16" id="KW-1185">Reference proteome</keyword>
<evidence type="ECO:0000313" key="15">
    <source>
        <dbReference type="EMBL" id="CAH1726676.1"/>
    </source>
</evidence>
<name>A0A9P0J4B3_APHGO</name>
<dbReference type="CDD" id="cd22924">
    <property type="entry name" value="HFD_CHRAC1-like"/>
    <property type="match status" value="1"/>
</dbReference>
<dbReference type="GO" id="GO:0008623">
    <property type="term" value="C:CHRAC"/>
    <property type="evidence" value="ECO:0007669"/>
    <property type="project" value="TreeGrafter"/>
</dbReference>
<dbReference type="PANTHER" id="PTHR10252:SF54">
    <property type="entry name" value="CHROMATIN ACCESSIBILITY COMPLEX PROTEIN 1"/>
    <property type="match status" value="1"/>
</dbReference>
<evidence type="ECO:0000256" key="6">
    <source>
        <dbReference type="ARBA" id="ARBA00023054"/>
    </source>
</evidence>
<dbReference type="InterPro" id="IPR050568">
    <property type="entry name" value="Transcr_DNA_Rep_Reg"/>
</dbReference>
<dbReference type="InterPro" id="IPR003958">
    <property type="entry name" value="CBFA_NFYB_domain"/>
</dbReference>
<keyword evidence="7" id="KW-0238">DNA-binding</keyword>
<feature type="compositionally biased region" description="Low complexity" evidence="13">
    <location>
        <begin position="130"/>
        <end position="146"/>
    </location>
</feature>
<dbReference type="GO" id="GO:0006261">
    <property type="term" value="P:DNA-templated DNA replication"/>
    <property type="evidence" value="ECO:0007669"/>
    <property type="project" value="TreeGrafter"/>
</dbReference>
<dbReference type="FunFam" id="1.10.20.10:FF:000048">
    <property type="entry name" value="Chromatin accessibility complex subunit 1"/>
    <property type="match status" value="1"/>
</dbReference>
<feature type="compositionally biased region" description="Polar residues" evidence="13">
    <location>
        <begin position="1"/>
        <end position="14"/>
    </location>
</feature>